<dbReference type="Proteomes" id="UP000006718">
    <property type="component" value="Chromosome 1"/>
</dbReference>
<feature type="signal peptide" evidence="14">
    <location>
        <begin position="1"/>
        <end position="23"/>
    </location>
</feature>
<dbReference type="InParanoid" id="A0A1D5QQ43"/>
<dbReference type="Gene3D" id="6.10.140.600">
    <property type="match status" value="1"/>
</dbReference>
<dbReference type="SUPFAM" id="SSF82671">
    <property type="entry name" value="SEA domain"/>
    <property type="match status" value="1"/>
</dbReference>
<feature type="compositionally biased region" description="Polar residues" evidence="12">
    <location>
        <begin position="229"/>
        <end position="258"/>
    </location>
</feature>
<dbReference type="FunCoup" id="A0A1D5QQ43">
    <property type="interactions" value="32"/>
</dbReference>
<feature type="domain" description="SEA" evidence="15">
    <location>
        <begin position="267"/>
        <end position="376"/>
    </location>
</feature>
<evidence type="ECO:0000256" key="13">
    <source>
        <dbReference type="SAM" id="Phobius"/>
    </source>
</evidence>
<dbReference type="GO" id="GO:0016324">
    <property type="term" value="C:apical plasma membrane"/>
    <property type="evidence" value="ECO:0000318"/>
    <property type="project" value="GO_Central"/>
</dbReference>
<evidence type="ECO:0000256" key="12">
    <source>
        <dbReference type="SAM" id="MobiDB-lite"/>
    </source>
</evidence>
<dbReference type="PANTHER" id="PTHR10006:SF19">
    <property type="entry name" value="MUCIN-1"/>
    <property type="match status" value="1"/>
</dbReference>
<dbReference type="Bgee" id="ENSMMUG00000003906">
    <property type="expression patterns" value="Expressed in colon and 17 other cell types or tissues"/>
</dbReference>
<evidence type="ECO:0000256" key="6">
    <source>
        <dbReference type="ARBA" id="ARBA00022490"/>
    </source>
</evidence>
<keyword evidence="8" id="KW-0068">Autocatalytic cleavage</keyword>
<dbReference type="PANTHER" id="PTHR10006">
    <property type="entry name" value="MUCIN-1-RELATED"/>
    <property type="match status" value="1"/>
</dbReference>
<evidence type="ECO:0000313" key="18">
    <source>
        <dbReference type="VGNC" id="VGNC:100015"/>
    </source>
</evidence>
<dbReference type="OMA" id="TTPVHNG"/>
<reference evidence="16" key="3">
    <citation type="submission" date="2025-08" db="UniProtKB">
        <authorList>
            <consortium name="Ensembl"/>
        </authorList>
    </citation>
    <scope>IDENTIFICATION</scope>
    <source>
        <strain evidence="16">17573</strain>
    </source>
</reference>
<dbReference type="GeneTree" id="ENSGT00710000106874"/>
<dbReference type="AlphaFoldDB" id="A0A1D5QQ43"/>
<organism evidence="16 17">
    <name type="scientific">Macaca mulatta</name>
    <name type="common">Rhesus macaque</name>
    <dbReference type="NCBI Taxonomy" id="9544"/>
    <lineage>
        <taxon>Eukaryota</taxon>
        <taxon>Metazoa</taxon>
        <taxon>Chordata</taxon>
        <taxon>Craniata</taxon>
        <taxon>Vertebrata</taxon>
        <taxon>Euteleostomi</taxon>
        <taxon>Mammalia</taxon>
        <taxon>Eutheria</taxon>
        <taxon>Euarchontoglires</taxon>
        <taxon>Primates</taxon>
        <taxon>Haplorrhini</taxon>
        <taxon>Catarrhini</taxon>
        <taxon>Cercopithecidae</taxon>
        <taxon>Cercopithecinae</taxon>
        <taxon>Macaca</taxon>
    </lineage>
</organism>
<dbReference type="SMART" id="SM00200">
    <property type="entry name" value="SEA"/>
    <property type="match status" value="1"/>
</dbReference>
<reference evidence="16" key="4">
    <citation type="submission" date="2025-09" db="UniProtKB">
        <authorList>
            <consortium name="Ensembl"/>
        </authorList>
    </citation>
    <scope>IDENTIFICATION</scope>
    <source>
        <strain evidence="16">17573</strain>
    </source>
</reference>
<keyword evidence="7" id="KW-0597">Phosphoprotein</keyword>
<reference evidence="17" key="1">
    <citation type="journal article" date="2007" name="Science">
        <title>Evolutionary and biomedical insights from the rhesus macaque genome.</title>
        <authorList>
            <person name="Gibbs R.A."/>
            <person name="Rogers J."/>
            <person name="Katze M.G."/>
            <person name="Bumgarner R."/>
            <person name="Weinstock G.M."/>
            <person name="Mardis E.R."/>
            <person name="Remington K.A."/>
            <person name="Strausberg R.L."/>
            <person name="Venter J.C."/>
            <person name="Wilson R.K."/>
            <person name="Batzer M.A."/>
            <person name="Bustamante C.D."/>
            <person name="Eichler E.E."/>
            <person name="Hahn M.W."/>
            <person name="Hardison R.C."/>
            <person name="Makova K.D."/>
            <person name="Miller W."/>
            <person name="Milosavljevic A."/>
            <person name="Palermo R.E."/>
            <person name="Siepel A."/>
            <person name="Sikela J.M."/>
            <person name="Attaway T."/>
            <person name="Bell S."/>
            <person name="Bernard K.E."/>
            <person name="Buhay C.J."/>
            <person name="Chandrabose M.N."/>
            <person name="Dao M."/>
            <person name="Davis C."/>
            <person name="Delehaunty K.D."/>
            <person name="Ding Y."/>
            <person name="Dinh H.H."/>
            <person name="Dugan-Rocha S."/>
            <person name="Fulton L.A."/>
            <person name="Gabisi R.A."/>
            <person name="Garner T.T."/>
            <person name="Godfrey J."/>
            <person name="Hawes A.C."/>
            <person name="Hernandez J."/>
            <person name="Hines S."/>
            <person name="Holder M."/>
            <person name="Hume J."/>
            <person name="Jhangiani S.N."/>
            <person name="Joshi V."/>
            <person name="Khan Z.M."/>
            <person name="Kirkness E.F."/>
            <person name="Cree A."/>
            <person name="Fowler R.G."/>
            <person name="Lee S."/>
            <person name="Lewis L.R."/>
            <person name="Li Z."/>
            <person name="Liu Y.-S."/>
            <person name="Moore S.M."/>
            <person name="Muzny D."/>
            <person name="Nazareth L.V."/>
            <person name="Ngo D.N."/>
            <person name="Okwuonu G.O."/>
            <person name="Pai G."/>
            <person name="Parker D."/>
            <person name="Paul H.A."/>
            <person name="Pfannkoch C."/>
            <person name="Pohl C.S."/>
            <person name="Rogers Y.-H.C."/>
            <person name="Ruiz S.J."/>
            <person name="Sabo A."/>
            <person name="Santibanez J."/>
            <person name="Schneider B.W."/>
            <person name="Smith S.M."/>
            <person name="Sodergren E."/>
            <person name="Svatek A.F."/>
            <person name="Utterback T.R."/>
            <person name="Vattathil S."/>
            <person name="Warren W."/>
            <person name="White C.S."/>
            <person name="Chinwalla A.T."/>
            <person name="Feng Y."/>
            <person name="Halpern A.L."/>
            <person name="Hillier L.W."/>
            <person name="Huang X."/>
            <person name="Minx P."/>
            <person name="Nelson J.O."/>
            <person name="Pepin K.H."/>
            <person name="Qin X."/>
            <person name="Sutton G.G."/>
            <person name="Venter E."/>
            <person name="Walenz B.P."/>
            <person name="Wallis J.W."/>
            <person name="Worley K.C."/>
            <person name="Yang S.-P."/>
            <person name="Jones S.M."/>
            <person name="Marra M.A."/>
            <person name="Rocchi M."/>
            <person name="Schein J.E."/>
            <person name="Baertsch R."/>
            <person name="Clarke L."/>
            <person name="Csuros M."/>
            <person name="Glasscock J."/>
            <person name="Harris R.A."/>
            <person name="Havlak P."/>
            <person name="Jackson A.R."/>
            <person name="Jiang H."/>
            <person name="Liu Y."/>
            <person name="Messina D.N."/>
            <person name="Shen Y."/>
            <person name="Song H.X.-Z."/>
            <person name="Wylie T."/>
            <person name="Zhang L."/>
            <person name="Birney E."/>
            <person name="Han K."/>
            <person name="Konkel M.K."/>
            <person name="Lee J."/>
            <person name="Smit A.F.A."/>
            <person name="Ullmer B."/>
            <person name="Wang H."/>
            <person name="Xing J."/>
            <person name="Burhans R."/>
            <person name="Cheng Z."/>
            <person name="Karro J.E."/>
            <person name="Ma J."/>
            <person name="Raney B."/>
            <person name="She X."/>
            <person name="Cox M.J."/>
            <person name="Demuth J.P."/>
            <person name="Dumas L.J."/>
            <person name="Han S.-G."/>
            <person name="Hopkins J."/>
            <person name="Karimpour-Fard A."/>
            <person name="Kim Y.H."/>
            <person name="Pollack J.R."/>
            <person name="Vinar T."/>
            <person name="Addo-Quaye C."/>
            <person name="Degenhardt J."/>
            <person name="Denby A."/>
            <person name="Hubisz M.J."/>
            <person name="Indap A."/>
            <person name="Kosiol C."/>
            <person name="Lahn B.T."/>
            <person name="Lawson H.A."/>
            <person name="Marklein A."/>
            <person name="Nielsen R."/>
            <person name="Vallender E.J."/>
            <person name="Clark A.G."/>
            <person name="Ferguson B."/>
            <person name="Hernandez R.D."/>
            <person name="Hirani K."/>
            <person name="Kehrer-Sawatzki H."/>
            <person name="Kolb J."/>
            <person name="Patil S."/>
            <person name="Pu L.-L."/>
            <person name="Ren Y."/>
            <person name="Smith D.G."/>
            <person name="Wheeler D.A."/>
            <person name="Schenck I."/>
            <person name="Ball E.V."/>
            <person name="Chen R."/>
            <person name="Cooper D.N."/>
            <person name="Giardine B."/>
            <person name="Hsu F."/>
            <person name="Kent W.J."/>
            <person name="Lesk A."/>
            <person name="Nelson D.L."/>
            <person name="O'brien W.E."/>
            <person name="Pruefer K."/>
            <person name="Stenson P.D."/>
            <person name="Wallace J.C."/>
            <person name="Ke H."/>
            <person name="Liu X.-M."/>
            <person name="Wang P."/>
            <person name="Xiang A.P."/>
            <person name="Yang F."/>
            <person name="Barber G.P."/>
            <person name="Haussler D."/>
            <person name="Karolchik D."/>
            <person name="Kern A.D."/>
            <person name="Kuhn R.M."/>
            <person name="Smith K.E."/>
            <person name="Zwieg A.S."/>
        </authorList>
    </citation>
    <scope>NUCLEOTIDE SEQUENCE [LARGE SCALE GENOMIC DNA]</scope>
    <source>
        <strain evidence="17">17573</strain>
    </source>
</reference>
<keyword evidence="11" id="KW-0449">Lipoprotein</keyword>
<dbReference type="GO" id="GO:0005737">
    <property type="term" value="C:cytoplasm"/>
    <property type="evidence" value="ECO:0007669"/>
    <property type="project" value="UniProtKB-SubCell"/>
</dbReference>
<dbReference type="VEuPathDB" id="HostDB:ENSMMUG00000003906"/>
<dbReference type="InterPro" id="IPR000082">
    <property type="entry name" value="SEA_dom"/>
</dbReference>
<name>A0A1D5QQ43_MACMU</name>
<evidence type="ECO:0000256" key="9">
    <source>
        <dbReference type="ARBA" id="ARBA00023139"/>
    </source>
</evidence>
<evidence type="ECO:0000256" key="1">
    <source>
        <dbReference type="ARBA" id="ARBA00004123"/>
    </source>
</evidence>
<evidence type="ECO:0000259" key="15">
    <source>
        <dbReference type="PROSITE" id="PS50024"/>
    </source>
</evidence>
<dbReference type="STRING" id="9544.ENSMMUP00000050170"/>
<reference evidence="16" key="2">
    <citation type="submission" date="2019-01" db="EMBL/GenBank/DDBJ databases">
        <authorList>
            <person name="Graves T."/>
            <person name="Eichler E.E."/>
            <person name="Wilson R.K."/>
        </authorList>
    </citation>
    <scope>NUCLEOTIDE SEQUENCE [LARGE SCALE GENOMIC DNA]</scope>
    <source>
        <strain evidence="16">17573</strain>
    </source>
</reference>
<dbReference type="ExpressionAtlas" id="A0A1D5QQ43">
    <property type="expression patterns" value="baseline"/>
</dbReference>
<evidence type="ECO:0000256" key="8">
    <source>
        <dbReference type="ARBA" id="ARBA00022813"/>
    </source>
</evidence>
<feature type="compositionally biased region" description="Low complexity" evidence="12">
    <location>
        <begin position="188"/>
        <end position="218"/>
    </location>
</feature>
<evidence type="ECO:0000256" key="5">
    <source>
        <dbReference type="ARBA" id="ARBA00022475"/>
    </source>
</evidence>
<keyword evidence="13" id="KW-0472">Membrane</keyword>
<dbReference type="GO" id="GO:0005634">
    <property type="term" value="C:nucleus"/>
    <property type="evidence" value="ECO:0007669"/>
    <property type="project" value="UniProtKB-SubCell"/>
</dbReference>
<keyword evidence="9" id="KW-0564">Palmitate</keyword>
<keyword evidence="13" id="KW-0812">Transmembrane</keyword>
<evidence type="ECO:0000313" key="17">
    <source>
        <dbReference type="Proteomes" id="UP000006718"/>
    </source>
</evidence>
<feature type="compositionally biased region" description="Polar residues" evidence="12">
    <location>
        <begin position="94"/>
        <end position="110"/>
    </location>
</feature>
<protein>
    <recommendedName>
        <fullName evidence="4">Mucin-1</fullName>
    </recommendedName>
</protein>
<dbReference type="PROSITE" id="PS50024">
    <property type="entry name" value="SEA"/>
    <property type="match status" value="1"/>
</dbReference>
<keyword evidence="5" id="KW-1003">Cell membrane</keyword>
<evidence type="ECO:0000256" key="7">
    <source>
        <dbReference type="ARBA" id="ARBA00022553"/>
    </source>
</evidence>
<evidence type="ECO:0000256" key="10">
    <source>
        <dbReference type="ARBA" id="ARBA00023242"/>
    </source>
</evidence>
<feature type="transmembrane region" description="Helical" evidence="13">
    <location>
        <begin position="387"/>
        <end position="412"/>
    </location>
</feature>
<feature type="region of interest" description="Disordered" evidence="12">
    <location>
        <begin position="94"/>
        <end position="258"/>
    </location>
</feature>
<feature type="compositionally biased region" description="Polar residues" evidence="12">
    <location>
        <begin position="47"/>
        <end position="65"/>
    </location>
</feature>
<evidence type="ECO:0000313" key="16">
    <source>
        <dbReference type="Ensembl" id="ENSMMUP00000050170.2"/>
    </source>
</evidence>
<accession>A0A1D5QQ43</accession>
<keyword evidence="10" id="KW-0539">Nucleus</keyword>
<proteinExistence type="predicted"/>
<feature type="region of interest" description="Disordered" evidence="12">
    <location>
        <begin position="26"/>
        <end position="82"/>
    </location>
</feature>
<dbReference type="VGNC" id="VGNC:100015">
    <property type="gene designation" value="MUC1"/>
</dbReference>
<evidence type="ECO:0000256" key="2">
    <source>
        <dbReference type="ARBA" id="ARBA00004247"/>
    </source>
</evidence>
<sequence>MTPGTQSPFFLLLILTVLTAATAPEPTTVVTGSGHTNSTPGGEKETSATQRSSMPISTKNAVSMTSRLSSHSPVSGSSTTQGQDVTLALATEPATGSATTLGHNVTSAPDTSAAPGSTGPPAHVVTSAPDTSAAPGSTGPPARVVTSAPDTSAAPGSTGPPARVVTSAPDTSAAPGSTGPPAPHDVTSASDSASGSASTLVHSTTSARATTTPASKSTPFSIPSHHSDTPTTLASHSTKTDASSTHHSTVPPFTSSNHSTSPQLSLGVSFFFLSFHISNLQFNSSLEDPSTNYYQQLQRDISELFLQIYKQGDFLGLSNIMFRPGSVVVQSTLVFREGTTNVHDVETQFNQRKTEAASRYNLTISDISVRDVPFPFSAQTGAGVPGWGIALLVLVCVLVVLAIVYFIALAVCQCRQKNYRQLDIFPARDAYHPMSEYPTYHTHGRYVPAGGTNRSPYEEVSAGNGGSSLSYTNPAVAATSANL</sequence>
<dbReference type="Ensembl" id="ENSMMUT00000065983.2">
    <property type="protein sequence ID" value="ENSMMUP00000050170.2"/>
    <property type="gene ID" value="ENSMMUG00000003906.4"/>
</dbReference>
<gene>
    <name evidence="16 18" type="primary">MUC1</name>
</gene>
<dbReference type="InterPro" id="IPR036364">
    <property type="entry name" value="SEA_dom_sf"/>
</dbReference>
<keyword evidence="13" id="KW-1133">Transmembrane helix</keyword>
<feature type="compositionally biased region" description="Low complexity" evidence="12">
    <location>
        <begin position="66"/>
        <end position="78"/>
    </location>
</feature>
<comment type="subcellular location">
    <subcellularLocation>
        <location evidence="2">Apical cell membrane</location>
        <topology evidence="2">Single-pass type I membrane protein</topology>
    </subcellularLocation>
    <subcellularLocation>
        <location evidence="3">Cytoplasm</location>
    </subcellularLocation>
    <subcellularLocation>
        <location evidence="1">Nucleus</location>
    </subcellularLocation>
</comment>
<feature type="chain" id="PRO_5023831726" description="Mucin-1" evidence="14">
    <location>
        <begin position="24"/>
        <end position="483"/>
    </location>
</feature>
<evidence type="ECO:0000256" key="4">
    <source>
        <dbReference type="ARBA" id="ARBA00014269"/>
    </source>
</evidence>
<keyword evidence="6" id="KW-0963">Cytoplasm</keyword>
<evidence type="ECO:0000256" key="3">
    <source>
        <dbReference type="ARBA" id="ARBA00004496"/>
    </source>
</evidence>
<evidence type="ECO:0000256" key="14">
    <source>
        <dbReference type="SAM" id="SignalP"/>
    </source>
</evidence>
<dbReference type="Pfam" id="PF01390">
    <property type="entry name" value="SEA"/>
    <property type="match status" value="1"/>
</dbReference>
<keyword evidence="14" id="KW-0732">Signal</keyword>
<evidence type="ECO:0000256" key="11">
    <source>
        <dbReference type="ARBA" id="ARBA00023288"/>
    </source>
</evidence>
<keyword evidence="17" id="KW-1185">Reference proteome</keyword>